<name>A0A1F5MKA5_9BACT</name>
<evidence type="ECO:0008006" key="10">
    <source>
        <dbReference type="Google" id="ProtNLM"/>
    </source>
</evidence>
<feature type="domain" description="Glycosyltransferase 2-like" evidence="6">
    <location>
        <begin position="6"/>
        <end position="173"/>
    </location>
</feature>
<dbReference type="GO" id="GO:0000271">
    <property type="term" value="P:polysaccharide biosynthetic process"/>
    <property type="evidence" value="ECO:0007669"/>
    <property type="project" value="InterPro"/>
</dbReference>
<evidence type="ECO:0000313" key="8">
    <source>
        <dbReference type="EMBL" id="OGE65792.1"/>
    </source>
</evidence>
<evidence type="ECO:0000256" key="3">
    <source>
        <dbReference type="ARBA" id="ARBA00022989"/>
    </source>
</evidence>
<feature type="transmembrane region" description="Helical" evidence="5">
    <location>
        <begin position="324"/>
        <end position="349"/>
    </location>
</feature>
<dbReference type="GO" id="GO:0016020">
    <property type="term" value="C:membrane"/>
    <property type="evidence" value="ECO:0007669"/>
    <property type="project" value="UniProtKB-SubCell"/>
</dbReference>
<keyword evidence="2 5" id="KW-0812">Transmembrane</keyword>
<feature type="transmembrane region" description="Helical" evidence="5">
    <location>
        <begin position="361"/>
        <end position="381"/>
    </location>
</feature>
<dbReference type="Pfam" id="PF04138">
    <property type="entry name" value="GtrA_DPMS_TM"/>
    <property type="match status" value="1"/>
</dbReference>
<keyword evidence="4 5" id="KW-0472">Membrane</keyword>
<accession>A0A1F5MKA5</accession>
<evidence type="ECO:0000256" key="5">
    <source>
        <dbReference type="SAM" id="Phobius"/>
    </source>
</evidence>
<organism evidence="8 9">
    <name type="scientific">Candidatus Daviesbacteria bacterium RIFCSPLOWO2_01_FULL_40_24</name>
    <dbReference type="NCBI Taxonomy" id="1797787"/>
    <lineage>
        <taxon>Bacteria</taxon>
        <taxon>Candidatus Daviesiibacteriota</taxon>
    </lineage>
</organism>
<dbReference type="Proteomes" id="UP000178017">
    <property type="component" value="Unassembled WGS sequence"/>
</dbReference>
<keyword evidence="3 5" id="KW-1133">Transmembrane helix</keyword>
<evidence type="ECO:0000256" key="4">
    <source>
        <dbReference type="ARBA" id="ARBA00023136"/>
    </source>
</evidence>
<protein>
    <recommendedName>
        <fullName evidence="10">Glycosyltransferase 2-like domain-containing protein</fullName>
    </recommendedName>
</protein>
<dbReference type="Gene3D" id="3.90.550.10">
    <property type="entry name" value="Spore Coat Polysaccharide Biosynthesis Protein SpsA, Chain A"/>
    <property type="match status" value="1"/>
</dbReference>
<evidence type="ECO:0000313" key="9">
    <source>
        <dbReference type="Proteomes" id="UP000178017"/>
    </source>
</evidence>
<dbReference type="AlphaFoldDB" id="A0A1F5MKA5"/>
<dbReference type="EMBL" id="MFDO01000006">
    <property type="protein sequence ID" value="OGE65792.1"/>
    <property type="molecule type" value="Genomic_DNA"/>
</dbReference>
<feature type="transmembrane region" description="Helical" evidence="5">
    <location>
        <begin position="258"/>
        <end position="280"/>
    </location>
</feature>
<comment type="caution">
    <text evidence="8">The sequence shown here is derived from an EMBL/GenBank/DDBJ whole genome shotgun (WGS) entry which is preliminary data.</text>
</comment>
<dbReference type="InterPro" id="IPR050256">
    <property type="entry name" value="Glycosyltransferase_2"/>
</dbReference>
<sequence>MKKIVVVLPTFNEKQNIVKFTAEVLSQEKQLPGYRVEVLIVDSHSPDGTLEVARELEKQNDRVHVLAVGLGLGTALVEGHKYSLNNLNPDIMAQLDADGQVGADVLLRLVKGIEEGYSLVLGSRFVPGGKNLLPPSRRFYSFASSWFVRVIMGPFNIKEVTNSARAFTPELFKKINFDRMPWKEKTFIIQPAFLHEAILAGAKYKEVPLVFKNRAEGYSKMKVFNYTYDVITYIVDARLHTWGINFPLFTLSRRLKTFIKFGIVGVIGTTVDFVFYNFFIDYFLIRPATSKGLSTEVAIISNFFLNNFWTFRHRKTNTNIWQKLGLYNLVSLGGLLIGVLIVKLLHTIYGDGAVNILGVPVAYYNLYFFATIPPVMIWNFLMNHLITWRHQKEE</sequence>
<dbReference type="InterPro" id="IPR007267">
    <property type="entry name" value="GtrA_DPMS_TM"/>
</dbReference>
<comment type="subcellular location">
    <subcellularLocation>
        <location evidence="1">Membrane</location>
        <topology evidence="1">Multi-pass membrane protein</topology>
    </subcellularLocation>
</comment>
<evidence type="ECO:0000259" key="6">
    <source>
        <dbReference type="Pfam" id="PF00535"/>
    </source>
</evidence>
<dbReference type="PANTHER" id="PTHR48090:SF6">
    <property type="entry name" value="SLR5056 PROTEIN"/>
    <property type="match status" value="1"/>
</dbReference>
<dbReference type="PANTHER" id="PTHR48090">
    <property type="entry name" value="UNDECAPRENYL-PHOSPHATE 4-DEOXY-4-FORMAMIDO-L-ARABINOSE TRANSFERASE-RELATED"/>
    <property type="match status" value="1"/>
</dbReference>
<evidence type="ECO:0000256" key="2">
    <source>
        <dbReference type="ARBA" id="ARBA00022692"/>
    </source>
</evidence>
<feature type="domain" description="GtrA/DPMS transmembrane" evidence="7">
    <location>
        <begin position="260"/>
        <end position="388"/>
    </location>
</feature>
<reference evidence="8 9" key="1">
    <citation type="journal article" date="2016" name="Nat. Commun.">
        <title>Thousands of microbial genomes shed light on interconnected biogeochemical processes in an aquifer system.</title>
        <authorList>
            <person name="Anantharaman K."/>
            <person name="Brown C.T."/>
            <person name="Hug L.A."/>
            <person name="Sharon I."/>
            <person name="Castelle C.J."/>
            <person name="Probst A.J."/>
            <person name="Thomas B.C."/>
            <person name="Singh A."/>
            <person name="Wilkins M.J."/>
            <person name="Karaoz U."/>
            <person name="Brodie E.L."/>
            <person name="Williams K.H."/>
            <person name="Hubbard S.S."/>
            <person name="Banfield J.F."/>
        </authorList>
    </citation>
    <scope>NUCLEOTIDE SEQUENCE [LARGE SCALE GENOMIC DNA]</scope>
</reference>
<dbReference type="SUPFAM" id="SSF53448">
    <property type="entry name" value="Nucleotide-diphospho-sugar transferases"/>
    <property type="match status" value="1"/>
</dbReference>
<dbReference type="InterPro" id="IPR029044">
    <property type="entry name" value="Nucleotide-diphossugar_trans"/>
</dbReference>
<gene>
    <name evidence="8" type="ORF">A3B49_01600</name>
</gene>
<evidence type="ECO:0000259" key="7">
    <source>
        <dbReference type="Pfam" id="PF04138"/>
    </source>
</evidence>
<dbReference type="InterPro" id="IPR001173">
    <property type="entry name" value="Glyco_trans_2-like"/>
</dbReference>
<dbReference type="Pfam" id="PF00535">
    <property type="entry name" value="Glycos_transf_2"/>
    <property type="match status" value="1"/>
</dbReference>
<evidence type="ECO:0000256" key="1">
    <source>
        <dbReference type="ARBA" id="ARBA00004141"/>
    </source>
</evidence>
<proteinExistence type="predicted"/>